<dbReference type="GO" id="GO:0016020">
    <property type="term" value="C:membrane"/>
    <property type="evidence" value="ECO:0007669"/>
    <property type="project" value="TreeGrafter"/>
</dbReference>
<dbReference type="PANTHER" id="PTHR43798">
    <property type="entry name" value="MONOACYLGLYCEROL LIPASE"/>
    <property type="match status" value="1"/>
</dbReference>
<feature type="domain" description="AB hydrolase-1" evidence="1">
    <location>
        <begin position="36"/>
        <end position="84"/>
    </location>
</feature>
<organism evidence="2">
    <name type="scientific">uncultured Gemmatimonadaceae bacterium</name>
    <dbReference type="NCBI Taxonomy" id="246130"/>
    <lineage>
        <taxon>Bacteria</taxon>
        <taxon>Pseudomonadati</taxon>
        <taxon>Gemmatimonadota</taxon>
        <taxon>Gemmatimonadia</taxon>
        <taxon>Gemmatimonadales</taxon>
        <taxon>Gemmatimonadaceae</taxon>
        <taxon>environmental samples</taxon>
    </lineage>
</organism>
<reference evidence="2" key="1">
    <citation type="submission" date="2020-02" db="EMBL/GenBank/DDBJ databases">
        <authorList>
            <person name="Meier V. D."/>
        </authorList>
    </citation>
    <scope>NUCLEOTIDE SEQUENCE</scope>
    <source>
        <strain evidence="2">AVDCRST_MAG11</strain>
    </source>
</reference>
<gene>
    <name evidence="2" type="ORF">AVDCRST_MAG11-99</name>
</gene>
<dbReference type="InterPro" id="IPR000073">
    <property type="entry name" value="AB_hydrolase_1"/>
</dbReference>
<dbReference type="EMBL" id="CADCTU010000025">
    <property type="protein sequence ID" value="CAA9290856.1"/>
    <property type="molecule type" value="Genomic_DNA"/>
</dbReference>
<dbReference type="SUPFAM" id="SSF53474">
    <property type="entry name" value="alpha/beta-Hydrolases"/>
    <property type="match status" value="1"/>
</dbReference>
<evidence type="ECO:0000259" key="1">
    <source>
        <dbReference type="Pfam" id="PF00561"/>
    </source>
</evidence>
<dbReference type="Gene3D" id="3.40.50.1820">
    <property type="entry name" value="alpha/beta hydrolase"/>
    <property type="match status" value="1"/>
</dbReference>
<protein>
    <recommendedName>
        <fullName evidence="1">AB hydrolase-1 domain-containing protein</fullName>
    </recommendedName>
</protein>
<dbReference type="PANTHER" id="PTHR43798:SF24">
    <property type="entry name" value="CIS-3-ALKYL-4-ALKYLOXETAN-2-ONE DECARBOXYLASE"/>
    <property type="match status" value="1"/>
</dbReference>
<evidence type="ECO:0000313" key="2">
    <source>
        <dbReference type="EMBL" id="CAA9290856.1"/>
    </source>
</evidence>
<accession>A0A6J4JYB6</accession>
<proteinExistence type="predicted"/>
<dbReference type="Pfam" id="PF00561">
    <property type="entry name" value="Abhydrolase_1"/>
    <property type="match status" value="1"/>
</dbReference>
<dbReference type="InterPro" id="IPR029058">
    <property type="entry name" value="AB_hydrolase_fold"/>
</dbReference>
<sequence length="87" mass="9436">MATGTDEIIRAWAARGRRLEVADAGTTVWDEGDGEPVVCLHGVPSSSFLYRKVLDALAARGRRGIAFDLPGLGLADRPRDFDYSWSG</sequence>
<dbReference type="AlphaFoldDB" id="A0A6J4JYB6"/>
<feature type="non-terminal residue" evidence="2">
    <location>
        <position position="87"/>
    </location>
</feature>
<name>A0A6J4JYB6_9BACT</name>
<dbReference type="InterPro" id="IPR050266">
    <property type="entry name" value="AB_hydrolase_sf"/>
</dbReference>